<evidence type="ECO:0000256" key="1">
    <source>
        <dbReference type="SAM" id="MobiDB-lite"/>
    </source>
</evidence>
<protein>
    <submittedName>
        <fullName evidence="2">Uncharacterized protein</fullName>
    </submittedName>
</protein>
<gene>
    <name evidence="2" type="ORF">D7B24_005394</name>
</gene>
<dbReference type="GeneID" id="39609083"/>
<sequence>MLHYLGCIKVGERAAFFDVSHYVWEKEFERERERERKRNRLKDNEPQMDQRSPVKSRVEEKISKWKNECVRNMERFDHIRKALARSQDEKHVVHNFQESLRNWRASDEYEKGVELIARSGINPLPCYPPPKPPPGTDQSSTPASASVDRSDEGEVRNNTAQAQTPASEPAEENYDPEEDLNVHIILYEDSESIPKDEFEARGCESNDQPPAKVSKLKKELETTNVATILKLAKKYEETPNRLSELRLTESLSYVHFPANNMSASGPLLCS</sequence>
<accession>A0A3M9YBL6</accession>
<feature type="region of interest" description="Disordered" evidence="1">
    <location>
        <begin position="32"/>
        <end position="58"/>
    </location>
</feature>
<dbReference type="RefSeq" id="XP_028496071.1">
    <property type="nucleotide sequence ID" value="XM_028639550.1"/>
</dbReference>
<feature type="compositionally biased region" description="Polar residues" evidence="1">
    <location>
        <begin position="156"/>
        <end position="166"/>
    </location>
</feature>
<evidence type="ECO:0000313" key="3">
    <source>
        <dbReference type="Proteomes" id="UP000267145"/>
    </source>
</evidence>
<organism evidence="2 3">
    <name type="scientific">Verticillium nonalfalfae</name>
    <dbReference type="NCBI Taxonomy" id="1051616"/>
    <lineage>
        <taxon>Eukaryota</taxon>
        <taxon>Fungi</taxon>
        <taxon>Dikarya</taxon>
        <taxon>Ascomycota</taxon>
        <taxon>Pezizomycotina</taxon>
        <taxon>Sordariomycetes</taxon>
        <taxon>Hypocreomycetidae</taxon>
        <taxon>Glomerellales</taxon>
        <taxon>Plectosphaerellaceae</taxon>
        <taxon>Verticillium</taxon>
    </lineage>
</organism>
<reference evidence="2 3" key="1">
    <citation type="submission" date="2018-10" db="EMBL/GenBank/DDBJ databases">
        <title>Genome sequence of Verticillium nonalfalfae VnAa140.</title>
        <authorList>
            <person name="Stajich J.E."/>
            <person name="Kasson M.T."/>
        </authorList>
    </citation>
    <scope>NUCLEOTIDE SEQUENCE [LARGE SCALE GENOMIC DNA]</scope>
    <source>
        <strain evidence="2 3">VnAa140</strain>
    </source>
</reference>
<dbReference type="STRING" id="1051616.A0A3M9YBL6"/>
<feature type="compositionally biased region" description="Basic and acidic residues" evidence="1">
    <location>
        <begin position="32"/>
        <end position="45"/>
    </location>
</feature>
<evidence type="ECO:0000313" key="2">
    <source>
        <dbReference type="EMBL" id="RNJ57913.1"/>
    </source>
</evidence>
<feature type="region of interest" description="Disordered" evidence="1">
    <location>
        <begin position="120"/>
        <end position="176"/>
    </location>
</feature>
<dbReference type="EMBL" id="RBVV01000033">
    <property type="protein sequence ID" value="RNJ57913.1"/>
    <property type="molecule type" value="Genomic_DNA"/>
</dbReference>
<feature type="compositionally biased region" description="Pro residues" evidence="1">
    <location>
        <begin position="125"/>
        <end position="135"/>
    </location>
</feature>
<dbReference type="AlphaFoldDB" id="A0A3M9YBL6"/>
<comment type="caution">
    <text evidence="2">The sequence shown here is derived from an EMBL/GenBank/DDBJ whole genome shotgun (WGS) entry which is preliminary data.</text>
</comment>
<proteinExistence type="predicted"/>
<dbReference type="Proteomes" id="UP000267145">
    <property type="component" value="Unassembled WGS sequence"/>
</dbReference>
<keyword evidence="3" id="KW-1185">Reference proteome</keyword>
<name>A0A3M9YBL6_9PEZI</name>